<protein>
    <submittedName>
        <fullName evidence="1">Protein-tyrosine phosphatase</fullName>
    </submittedName>
</protein>
<dbReference type="AlphaFoldDB" id="A0A239MIB8"/>
<gene>
    <name evidence="1" type="ORF">SAMN05421642_11831</name>
</gene>
<dbReference type="InterPro" id="IPR029021">
    <property type="entry name" value="Prot-tyrosine_phosphatase-like"/>
</dbReference>
<dbReference type="OrthoDB" id="1188001at2"/>
<dbReference type="SUPFAM" id="SSF52799">
    <property type="entry name" value="(Phosphotyrosine protein) phosphatases II"/>
    <property type="match status" value="1"/>
</dbReference>
<organism evidence="1 2">
    <name type="scientific">Rhodococcoides kyotonense</name>
    <dbReference type="NCBI Taxonomy" id="398843"/>
    <lineage>
        <taxon>Bacteria</taxon>
        <taxon>Bacillati</taxon>
        <taxon>Actinomycetota</taxon>
        <taxon>Actinomycetes</taxon>
        <taxon>Mycobacteriales</taxon>
        <taxon>Nocardiaceae</taxon>
        <taxon>Rhodococcoides</taxon>
    </lineage>
</organism>
<accession>A0A239MIB8</accession>
<evidence type="ECO:0000313" key="2">
    <source>
        <dbReference type="Proteomes" id="UP000198327"/>
    </source>
</evidence>
<dbReference type="RefSeq" id="WP_089251032.1">
    <property type="nucleotide sequence ID" value="NZ_FZOW01000018.1"/>
</dbReference>
<reference evidence="2" key="1">
    <citation type="submission" date="2017-06" db="EMBL/GenBank/DDBJ databases">
        <authorList>
            <person name="Varghese N."/>
            <person name="Submissions S."/>
        </authorList>
    </citation>
    <scope>NUCLEOTIDE SEQUENCE [LARGE SCALE GENOMIC DNA]</scope>
    <source>
        <strain evidence="2">JCM 23211</strain>
    </source>
</reference>
<dbReference type="GO" id="GO:0004721">
    <property type="term" value="F:phosphoprotein phosphatase activity"/>
    <property type="evidence" value="ECO:0007669"/>
    <property type="project" value="InterPro"/>
</dbReference>
<dbReference type="Pfam" id="PF13350">
    <property type="entry name" value="Y_phosphatase3"/>
    <property type="match status" value="1"/>
</dbReference>
<dbReference type="EMBL" id="FZOW01000018">
    <property type="protein sequence ID" value="SNT41872.1"/>
    <property type="molecule type" value="Genomic_DNA"/>
</dbReference>
<dbReference type="Proteomes" id="UP000198327">
    <property type="component" value="Unassembled WGS sequence"/>
</dbReference>
<dbReference type="STRING" id="398843.A3K89_12775"/>
<dbReference type="InterPro" id="IPR026893">
    <property type="entry name" value="Tyr/Ser_Pase_IphP-type"/>
</dbReference>
<proteinExistence type="predicted"/>
<dbReference type="Gene3D" id="3.90.190.10">
    <property type="entry name" value="Protein tyrosine phosphatase superfamily"/>
    <property type="match status" value="1"/>
</dbReference>
<name>A0A239MIB8_9NOCA</name>
<keyword evidence="2" id="KW-1185">Reference proteome</keyword>
<evidence type="ECO:0000313" key="1">
    <source>
        <dbReference type="EMBL" id="SNT41872.1"/>
    </source>
</evidence>
<sequence>MTDTSVHDQFRLSGAWNFRDVGGARTVDGRRIRSGLLMRSSELSLLDDDGRAELLALGVRQVFDLRGDSEIARSGADRVPDGVVVNNVPYDNHKGERAPHEIGAIVDPEAQLRYMMRAYTSFPTLDGAKTAITAVIGALTRGDGPVLVHCAAGKDRAGWTVATVLRAAGVTESDILADFLTSNAAIEPLRAHLRTVWEPREDGAPIEISDAVLGVTEAYYRHGIDVVEKNYGSFDGYLQALGVTDDDLEKLKRTLLDDGS</sequence>